<keyword evidence="8" id="KW-0963">Cytoplasm</keyword>
<comment type="similarity">
    <text evidence="8">Belongs to the ThiG family.</text>
</comment>
<evidence type="ECO:0000256" key="5">
    <source>
        <dbReference type="ARBA" id="ARBA00022977"/>
    </source>
</evidence>
<dbReference type="GO" id="GO:0005737">
    <property type="term" value="C:cytoplasm"/>
    <property type="evidence" value="ECO:0007669"/>
    <property type="project" value="UniProtKB-SubCell"/>
</dbReference>
<evidence type="ECO:0000256" key="1">
    <source>
        <dbReference type="ARBA" id="ARBA00002834"/>
    </source>
</evidence>
<dbReference type="HAMAP" id="MF_00443">
    <property type="entry name" value="ThiG"/>
    <property type="match status" value="1"/>
</dbReference>
<dbReference type="UniPathway" id="UPA00060"/>
<evidence type="ECO:0000256" key="8">
    <source>
        <dbReference type="HAMAP-Rule" id="MF_00443"/>
    </source>
</evidence>
<comment type="function">
    <text evidence="1 8">Catalyzes the rearrangement of 1-deoxy-D-xylulose 5-phosphate (DXP) to produce the thiazole phosphate moiety of thiamine. Sulfur is provided by the thiocarboxylate moiety of the carrier protein ThiS. In vitro, sulfur can be provided by H(2)S.</text>
</comment>
<dbReference type="AlphaFoldDB" id="A0A0J8GRR5"/>
<evidence type="ECO:0000256" key="3">
    <source>
        <dbReference type="ARBA" id="ARBA00011960"/>
    </source>
</evidence>
<dbReference type="OrthoDB" id="9805935at2"/>
<evidence type="ECO:0000256" key="6">
    <source>
        <dbReference type="ARBA" id="ARBA00023270"/>
    </source>
</evidence>
<dbReference type="GO" id="GO:0009229">
    <property type="term" value="P:thiamine diphosphate biosynthetic process"/>
    <property type="evidence" value="ECO:0007669"/>
    <property type="project" value="UniProtKB-UniRule"/>
</dbReference>
<dbReference type="PANTHER" id="PTHR34266:SF2">
    <property type="entry name" value="THIAZOLE SYNTHASE"/>
    <property type="match status" value="1"/>
</dbReference>
<gene>
    <name evidence="8" type="primary">thiG</name>
    <name evidence="10" type="ORF">XM47_08640</name>
</gene>
<evidence type="ECO:0000313" key="10">
    <source>
        <dbReference type="EMBL" id="KMT65417.1"/>
    </source>
</evidence>
<feature type="binding site" evidence="8">
    <location>
        <begin position="215"/>
        <end position="216"/>
    </location>
    <ligand>
        <name>1-deoxy-D-xylulose 5-phosphate</name>
        <dbReference type="ChEBI" id="CHEBI:57792"/>
    </ligand>
</feature>
<comment type="pathway">
    <text evidence="2 8">Cofactor biosynthesis; thiamine diphosphate biosynthesis.</text>
</comment>
<dbReference type="GO" id="GO:1990107">
    <property type="term" value="F:thiazole synthase activity"/>
    <property type="evidence" value="ECO:0007669"/>
    <property type="project" value="UniProtKB-EC"/>
</dbReference>
<evidence type="ECO:0000313" key="11">
    <source>
        <dbReference type="Proteomes" id="UP000037600"/>
    </source>
</evidence>
<evidence type="ECO:0000256" key="2">
    <source>
        <dbReference type="ARBA" id="ARBA00004948"/>
    </source>
</evidence>
<feature type="domain" description="Thiazole synthase ThiG" evidence="9">
    <location>
        <begin position="13"/>
        <end position="258"/>
    </location>
</feature>
<keyword evidence="4 8" id="KW-0808">Transferase</keyword>
<dbReference type="EC" id="2.8.1.10" evidence="3 8"/>
<dbReference type="PANTHER" id="PTHR34266">
    <property type="entry name" value="THIAZOLE SYNTHASE"/>
    <property type="match status" value="1"/>
</dbReference>
<evidence type="ECO:0000259" key="9">
    <source>
        <dbReference type="Pfam" id="PF05690"/>
    </source>
</evidence>
<sequence>MSDVQNKQDTWNIYGTEISSRLLIGSALYPSPSIMEDSIKSSGAEVVTLSLRRQSPESGGGNAFWQHIKDLGMKILPNTAGCHSIQEAVTLAQMSREIFETDWVKLELVGDEYNLQPDPIDLVKATEILINDGFKVLPYCTDDLVICRHLVELGCEVLMPWGAPIGTGKGLLNPYALSAIRHRFPQTTLIVDAGLGMPSHAVQALELGYDAVLLNSAVAQAQDPVLMAKAFKAAVEAGRYGYMAGSMPEKDVANPSTPTLGMPFWHQENS</sequence>
<keyword evidence="5 8" id="KW-0784">Thiamine biosynthesis</keyword>
<feature type="binding site" evidence="8">
    <location>
        <begin position="193"/>
        <end position="194"/>
    </location>
    <ligand>
        <name>1-deoxy-D-xylulose 5-phosphate</name>
        <dbReference type="ChEBI" id="CHEBI:57792"/>
    </ligand>
</feature>
<dbReference type="InterPro" id="IPR033983">
    <property type="entry name" value="Thiazole_synthase_ThiG"/>
</dbReference>
<comment type="subunit">
    <text evidence="8">Homotetramer. Forms heterodimers with either ThiH or ThiS.</text>
</comment>
<dbReference type="InterPro" id="IPR013785">
    <property type="entry name" value="Aldolase_TIM"/>
</dbReference>
<dbReference type="STRING" id="1513271.XM47_08640"/>
<comment type="subcellular location">
    <subcellularLocation>
        <location evidence="8">Cytoplasm</location>
    </subcellularLocation>
</comment>
<proteinExistence type="inferred from homology"/>
<dbReference type="PATRIC" id="fig|1513271.3.peg.1762"/>
<dbReference type="EMBL" id="LAZL01000011">
    <property type="protein sequence ID" value="KMT65417.1"/>
    <property type="molecule type" value="Genomic_DNA"/>
</dbReference>
<dbReference type="Gene3D" id="3.20.20.70">
    <property type="entry name" value="Aldolase class I"/>
    <property type="match status" value="1"/>
</dbReference>
<evidence type="ECO:0000256" key="7">
    <source>
        <dbReference type="ARBA" id="ARBA00049897"/>
    </source>
</evidence>
<organism evidence="10 11">
    <name type="scientific">Catenovulum maritimum</name>
    <dbReference type="NCBI Taxonomy" id="1513271"/>
    <lineage>
        <taxon>Bacteria</taxon>
        <taxon>Pseudomonadati</taxon>
        <taxon>Pseudomonadota</taxon>
        <taxon>Gammaproteobacteria</taxon>
        <taxon>Alteromonadales</taxon>
        <taxon>Alteromonadaceae</taxon>
        <taxon>Catenovulum</taxon>
    </lineage>
</organism>
<dbReference type="Proteomes" id="UP000037600">
    <property type="component" value="Unassembled WGS sequence"/>
</dbReference>
<dbReference type="SUPFAM" id="SSF110399">
    <property type="entry name" value="ThiG-like"/>
    <property type="match status" value="1"/>
</dbReference>
<reference evidence="10 11" key="1">
    <citation type="submission" date="2015-04" db="EMBL/GenBank/DDBJ databases">
        <title>Draft Genome Sequence of the Novel Agar-Digesting Marine Bacterium Q1.</title>
        <authorList>
            <person name="Li Y."/>
            <person name="Li D."/>
            <person name="Chen G."/>
            <person name="Du Z."/>
        </authorList>
    </citation>
    <scope>NUCLEOTIDE SEQUENCE [LARGE SCALE GENOMIC DNA]</scope>
    <source>
        <strain evidence="10 11">Q1</strain>
    </source>
</reference>
<name>A0A0J8GRR5_9ALTE</name>
<feature type="binding site" evidence="8">
    <location>
        <position position="166"/>
    </location>
    <ligand>
        <name>1-deoxy-D-xylulose 5-phosphate</name>
        <dbReference type="ChEBI" id="CHEBI:57792"/>
    </ligand>
</feature>
<dbReference type="InterPro" id="IPR008867">
    <property type="entry name" value="ThiG"/>
</dbReference>
<keyword evidence="11" id="KW-1185">Reference proteome</keyword>
<comment type="catalytic activity">
    <reaction evidence="7 8">
        <text>[ThiS sulfur-carrier protein]-C-terminal-Gly-aminoethanethioate + 2-iminoacetate + 1-deoxy-D-xylulose 5-phosphate = [ThiS sulfur-carrier protein]-C-terminal Gly-Gly + 2-[(2R,5Z)-2-carboxy-4-methylthiazol-5(2H)-ylidene]ethyl phosphate + 2 H2O + H(+)</text>
        <dbReference type="Rhea" id="RHEA:26297"/>
        <dbReference type="Rhea" id="RHEA-COMP:12909"/>
        <dbReference type="Rhea" id="RHEA-COMP:19908"/>
        <dbReference type="ChEBI" id="CHEBI:15377"/>
        <dbReference type="ChEBI" id="CHEBI:15378"/>
        <dbReference type="ChEBI" id="CHEBI:57792"/>
        <dbReference type="ChEBI" id="CHEBI:62899"/>
        <dbReference type="ChEBI" id="CHEBI:77846"/>
        <dbReference type="ChEBI" id="CHEBI:90778"/>
        <dbReference type="ChEBI" id="CHEBI:232372"/>
        <dbReference type="EC" id="2.8.1.10"/>
    </reaction>
</comment>
<keyword evidence="6 8" id="KW-0704">Schiff base</keyword>
<evidence type="ECO:0000256" key="4">
    <source>
        <dbReference type="ARBA" id="ARBA00022679"/>
    </source>
</evidence>
<dbReference type="CDD" id="cd04728">
    <property type="entry name" value="ThiG"/>
    <property type="match status" value="1"/>
</dbReference>
<comment type="caution">
    <text evidence="10">The sequence shown here is derived from an EMBL/GenBank/DDBJ whole genome shotgun (WGS) entry which is preliminary data.</text>
</comment>
<dbReference type="RefSeq" id="WP_048691663.1">
    <property type="nucleotide sequence ID" value="NZ_KQ130488.1"/>
</dbReference>
<protein>
    <recommendedName>
        <fullName evidence="3 8">Thiazole synthase</fullName>
        <ecNumber evidence="3 8">2.8.1.10</ecNumber>
    </recommendedName>
</protein>
<dbReference type="Pfam" id="PF05690">
    <property type="entry name" value="ThiG"/>
    <property type="match status" value="1"/>
</dbReference>
<feature type="active site" description="Schiff-base intermediate with DXP" evidence="8">
    <location>
        <position position="105"/>
    </location>
</feature>
<accession>A0A0J8GRR5</accession>